<protein>
    <submittedName>
        <fullName evidence="1">Uncharacterized protein</fullName>
    </submittedName>
</protein>
<proteinExistence type="predicted"/>
<sequence>MLSHIVNLVNDYQVVHGARPNVVYMNETHYGYLREELPGVRDHDNLVAILGVDIALSDEAIRPQVATVRFASENILVS</sequence>
<name>A0A1B4XJS6_9GAMM</name>
<dbReference type="Proteomes" id="UP000243180">
    <property type="component" value="Chromosome"/>
</dbReference>
<dbReference type="RefSeq" id="WP_096361731.1">
    <property type="nucleotide sequence ID" value="NZ_AP014879.1"/>
</dbReference>
<dbReference type="KEGG" id="slim:SCL_2769"/>
<gene>
    <name evidence="1" type="ORF">SCL_2769</name>
</gene>
<keyword evidence="2" id="KW-1185">Reference proteome</keyword>
<organism evidence="1 2">
    <name type="scientific">Sulfuricaulis limicola</name>
    <dbReference type="NCBI Taxonomy" id="1620215"/>
    <lineage>
        <taxon>Bacteria</taxon>
        <taxon>Pseudomonadati</taxon>
        <taxon>Pseudomonadota</taxon>
        <taxon>Gammaproteobacteria</taxon>
        <taxon>Acidiferrobacterales</taxon>
        <taxon>Acidiferrobacteraceae</taxon>
        <taxon>Sulfuricaulis</taxon>
    </lineage>
</organism>
<dbReference type="InParanoid" id="A0A1B4XJS6"/>
<reference evidence="1 2" key="1">
    <citation type="submission" date="2015-05" db="EMBL/GenBank/DDBJ databases">
        <title>Complete genome sequence of a sulfur-oxidizing gammaproteobacterium strain HA5.</title>
        <authorList>
            <person name="Miura A."/>
            <person name="Kojima H."/>
            <person name="Fukui M."/>
        </authorList>
    </citation>
    <scope>NUCLEOTIDE SEQUENCE [LARGE SCALE GENOMIC DNA]</scope>
    <source>
        <strain evidence="1 2">HA5</strain>
    </source>
</reference>
<evidence type="ECO:0000313" key="1">
    <source>
        <dbReference type="EMBL" id="BAV35046.1"/>
    </source>
</evidence>
<accession>A0A1B4XJS6</accession>
<dbReference type="AlphaFoldDB" id="A0A1B4XJS6"/>
<dbReference type="OrthoDB" id="7064023at2"/>
<evidence type="ECO:0000313" key="2">
    <source>
        <dbReference type="Proteomes" id="UP000243180"/>
    </source>
</evidence>
<dbReference type="EMBL" id="AP014879">
    <property type="protein sequence ID" value="BAV35046.1"/>
    <property type="molecule type" value="Genomic_DNA"/>
</dbReference>